<evidence type="ECO:0000256" key="3">
    <source>
        <dbReference type="ARBA" id="ARBA00022692"/>
    </source>
</evidence>
<evidence type="ECO:0000313" key="8">
    <source>
        <dbReference type="EMBL" id="KAL3786014.1"/>
    </source>
</evidence>
<organism evidence="8 9">
    <name type="scientific">Cyclotella cryptica</name>
    <dbReference type="NCBI Taxonomy" id="29204"/>
    <lineage>
        <taxon>Eukaryota</taxon>
        <taxon>Sar</taxon>
        <taxon>Stramenopiles</taxon>
        <taxon>Ochrophyta</taxon>
        <taxon>Bacillariophyta</taxon>
        <taxon>Coscinodiscophyceae</taxon>
        <taxon>Thalassiosirophycidae</taxon>
        <taxon>Stephanodiscales</taxon>
        <taxon>Stephanodiscaceae</taxon>
        <taxon>Cyclotella</taxon>
    </lineage>
</organism>
<feature type="chain" id="PRO_5044861284" description="TIGR00297 family protein" evidence="7">
    <location>
        <begin position="28"/>
        <end position="358"/>
    </location>
</feature>
<evidence type="ECO:0008006" key="10">
    <source>
        <dbReference type="Google" id="ProtNLM"/>
    </source>
</evidence>
<protein>
    <recommendedName>
        <fullName evidence="10">TIGR00297 family protein</fullName>
    </recommendedName>
</protein>
<comment type="similarity">
    <text evidence="2">Belongs to the TMEM19 family.</text>
</comment>
<name>A0ABD3PE91_9STRA</name>
<sequence length="358" mass="38373">MTFRIDNMRRILLLANLFTTIIRCTNAFTGPIHHVKVQKYTNSIAAAPVQPTHNNKHVTSLHLLPTAQESVTFVLPSCLTSINTESLIESSSSIATALFQSSGNVALLPSFILNSVLFFLLRSKLITMLTPEGIAHSLALGTMLWATLGWRGWTVCVLYLFLGQIVTKVGFREKEELGIAEKRGGRRGPENVWGSAFTGVLCAAAAANAVKSGVPFLGLSSEVWILGYVASLSTKLADTFASEIGKAYGKTTFLITTLKPVPRGTEGAISLEGTIASVFGGLLLPMYSYFVVGLVNGLDSIAVATLAAFVATMIESLIGATMQEKTGMGWMTNEVVNFFNTLIGASLAIIMGMTLLRI</sequence>
<keyword evidence="7" id="KW-0732">Signal</keyword>
<dbReference type="InterPro" id="IPR002794">
    <property type="entry name" value="DUF92_TMEM19"/>
</dbReference>
<feature type="transmembrane region" description="Helical" evidence="6">
    <location>
        <begin position="335"/>
        <end position="356"/>
    </location>
</feature>
<reference evidence="8 9" key="1">
    <citation type="journal article" date="2020" name="G3 (Bethesda)">
        <title>Improved Reference Genome for Cyclotella cryptica CCMP332, a Model for Cell Wall Morphogenesis, Salinity Adaptation, and Lipid Production in Diatoms (Bacillariophyta).</title>
        <authorList>
            <person name="Roberts W.R."/>
            <person name="Downey K.M."/>
            <person name="Ruck E.C."/>
            <person name="Traller J.C."/>
            <person name="Alverson A.J."/>
        </authorList>
    </citation>
    <scope>NUCLEOTIDE SEQUENCE [LARGE SCALE GENOMIC DNA]</scope>
    <source>
        <strain evidence="8 9">CCMP332</strain>
    </source>
</reference>
<keyword evidence="3 6" id="KW-0812">Transmembrane</keyword>
<feature type="transmembrane region" description="Helical" evidence="6">
    <location>
        <begin position="97"/>
        <end position="121"/>
    </location>
</feature>
<dbReference type="Proteomes" id="UP001516023">
    <property type="component" value="Unassembled WGS sequence"/>
</dbReference>
<evidence type="ECO:0000313" key="9">
    <source>
        <dbReference type="Proteomes" id="UP001516023"/>
    </source>
</evidence>
<dbReference type="PANTHER" id="PTHR13353">
    <property type="entry name" value="TRANSMEMBRANE PROTEIN 19"/>
    <property type="match status" value="1"/>
</dbReference>
<evidence type="ECO:0000256" key="2">
    <source>
        <dbReference type="ARBA" id="ARBA00009012"/>
    </source>
</evidence>
<feature type="signal peptide" evidence="7">
    <location>
        <begin position="1"/>
        <end position="27"/>
    </location>
</feature>
<comment type="caution">
    <text evidence="8">The sequence shown here is derived from an EMBL/GenBank/DDBJ whole genome shotgun (WGS) entry which is preliminary data.</text>
</comment>
<keyword evidence="5 6" id="KW-0472">Membrane</keyword>
<dbReference type="AlphaFoldDB" id="A0ABD3PE91"/>
<evidence type="ECO:0000256" key="7">
    <source>
        <dbReference type="SAM" id="SignalP"/>
    </source>
</evidence>
<proteinExistence type="inferred from homology"/>
<feature type="transmembrane region" description="Helical" evidence="6">
    <location>
        <begin position="152"/>
        <end position="171"/>
    </location>
</feature>
<accession>A0ABD3PE91</accession>
<evidence type="ECO:0000256" key="6">
    <source>
        <dbReference type="SAM" id="Phobius"/>
    </source>
</evidence>
<evidence type="ECO:0000256" key="4">
    <source>
        <dbReference type="ARBA" id="ARBA00022989"/>
    </source>
</evidence>
<gene>
    <name evidence="8" type="ORF">HJC23_001411</name>
</gene>
<evidence type="ECO:0000256" key="1">
    <source>
        <dbReference type="ARBA" id="ARBA00004141"/>
    </source>
</evidence>
<dbReference type="Pfam" id="PF01940">
    <property type="entry name" value="DUF92"/>
    <property type="match status" value="1"/>
</dbReference>
<feature type="transmembrane region" description="Helical" evidence="6">
    <location>
        <begin position="287"/>
        <end position="314"/>
    </location>
</feature>
<evidence type="ECO:0000256" key="5">
    <source>
        <dbReference type="ARBA" id="ARBA00023136"/>
    </source>
</evidence>
<keyword evidence="9" id="KW-1185">Reference proteome</keyword>
<dbReference type="NCBIfam" id="TIGR00297">
    <property type="entry name" value="TIGR00297 family protein"/>
    <property type="match status" value="1"/>
</dbReference>
<dbReference type="EMBL" id="JABMIG020000204">
    <property type="protein sequence ID" value="KAL3786014.1"/>
    <property type="molecule type" value="Genomic_DNA"/>
</dbReference>
<comment type="subcellular location">
    <subcellularLocation>
        <location evidence="1">Membrane</location>
        <topology evidence="1">Multi-pass membrane protein</topology>
    </subcellularLocation>
</comment>
<dbReference type="PANTHER" id="PTHR13353:SF5">
    <property type="entry name" value="TRANSMEMBRANE PROTEIN 19"/>
    <property type="match status" value="1"/>
</dbReference>
<keyword evidence="4 6" id="KW-1133">Transmembrane helix</keyword>
<dbReference type="GO" id="GO:0016020">
    <property type="term" value="C:membrane"/>
    <property type="evidence" value="ECO:0007669"/>
    <property type="project" value="UniProtKB-SubCell"/>
</dbReference>